<dbReference type="Proteomes" id="UP000033434">
    <property type="component" value="Unassembled WGS sequence"/>
</dbReference>
<dbReference type="GO" id="GO:0016887">
    <property type="term" value="F:ATP hydrolysis activity"/>
    <property type="evidence" value="ECO:0007669"/>
    <property type="project" value="InterPro"/>
</dbReference>
<keyword evidence="2" id="KW-0592">Phosphate transport</keyword>
<protein>
    <recommendedName>
        <fullName evidence="5">ABC transporter domain-containing protein</fullName>
    </recommendedName>
</protein>
<gene>
    <name evidence="6" type="ORF">N479_12740</name>
</gene>
<comment type="caution">
    <text evidence="6">The sequence shown here is derived from an EMBL/GenBank/DDBJ whole genome shotgun (WGS) entry which is preliminary data.</text>
</comment>
<dbReference type="PANTHER" id="PTHR43423">
    <property type="entry name" value="ABC TRANSPORTER I FAMILY MEMBER 17"/>
    <property type="match status" value="1"/>
</dbReference>
<dbReference type="PATRIC" id="fig|1129367.4.peg.2339"/>
<dbReference type="PANTHER" id="PTHR43423:SF1">
    <property type="entry name" value="ABC TRANSPORTER I FAMILY MEMBER 17"/>
    <property type="match status" value="1"/>
</dbReference>
<reference evidence="6 7" key="1">
    <citation type="journal article" date="2015" name="BMC Genomics">
        <title>Genome mining reveals unlocked bioactive potential of marine Gram-negative bacteria.</title>
        <authorList>
            <person name="Machado H."/>
            <person name="Sonnenschein E.C."/>
            <person name="Melchiorsen J."/>
            <person name="Gram L."/>
        </authorList>
    </citation>
    <scope>NUCLEOTIDE SEQUENCE [LARGE SCALE GENOMIC DNA]</scope>
    <source>
        <strain evidence="6 7">S4054</strain>
    </source>
</reference>
<dbReference type="InterPro" id="IPR027417">
    <property type="entry name" value="P-loop_NTPase"/>
</dbReference>
<dbReference type="SUPFAM" id="SSF52540">
    <property type="entry name" value="P-loop containing nucleoside triphosphate hydrolases"/>
    <property type="match status" value="1"/>
</dbReference>
<evidence type="ECO:0000256" key="2">
    <source>
        <dbReference type="ARBA" id="ARBA00022592"/>
    </source>
</evidence>
<dbReference type="PROSITE" id="PS50893">
    <property type="entry name" value="ABC_TRANSPORTER_2"/>
    <property type="match status" value="1"/>
</dbReference>
<keyword evidence="3" id="KW-0547">Nucleotide-binding</keyword>
<dbReference type="InterPro" id="IPR017871">
    <property type="entry name" value="ABC_transporter-like_CS"/>
</dbReference>
<evidence type="ECO:0000259" key="5">
    <source>
        <dbReference type="PROSITE" id="PS50893"/>
    </source>
</evidence>
<dbReference type="GO" id="GO:0035435">
    <property type="term" value="P:phosphate ion transmembrane transport"/>
    <property type="evidence" value="ECO:0007669"/>
    <property type="project" value="InterPro"/>
</dbReference>
<dbReference type="AlphaFoldDB" id="A0A0F6ABU1"/>
<dbReference type="InterPro" id="IPR003439">
    <property type="entry name" value="ABC_transporter-like_ATP-bd"/>
</dbReference>
<dbReference type="InterPro" id="IPR003593">
    <property type="entry name" value="AAA+_ATPase"/>
</dbReference>
<sequence>MCEKQHDAIVLSNVNVFYSGEKKVKNINLNIEKNKITAFVGPSGCGKSSVLNVINAINCDYQNCTFDGEICIASKTPMKGVRRLNKVQLRRTVGTIFQMPQPFPLSIRKNIEFPLKHHGIGDKHVRYQKMQTALEKVGLWNDVKSRLDDSALALSGGQQQRLCIARALALEPEILLLDEPCSALDPYSSKAIEELLIELKKEISIIVVTHNLAQAKRIADNCCVFWTEDEVGYLAERGEAHTLFSAPTTAVSREYLTGLIS</sequence>
<proteinExistence type="predicted"/>
<dbReference type="Pfam" id="PF00005">
    <property type="entry name" value="ABC_tran"/>
    <property type="match status" value="1"/>
</dbReference>
<dbReference type="EMBL" id="AUXW01000142">
    <property type="protein sequence ID" value="KKE83687.1"/>
    <property type="molecule type" value="Genomic_DNA"/>
</dbReference>
<evidence type="ECO:0000256" key="1">
    <source>
        <dbReference type="ARBA" id="ARBA00022448"/>
    </source>
</evidence>
<evidence type="ECO:0000256" key="3">
    <source>
        <dbReference type="ARBA" id="ARBA00022741"/>
    </source>
</evidence>
<dbReference type="PROSITE" id="PS00211">
    <property type="entry name" value="ABC_TRANSPORTER_1"/>
    <property type="match status" value="1"/>
</dbReference>
<feature type="domain" description="ABC transporter" evidence="5">
    <location>
        <begin position="9"/>
        <end position="256"/>
    </location>
</feature>
<dbReference type="Gene3D" id="3.40.50.300">
    <property type="entry name" value="P-loop containing nucleotide triphosphate hydrolases"/>
    <property type="match status" value="1"/>
</dbReference>
<name>A0A0F6ABU1_9GAMM</name>
<dbReference type="GO" id="GO:0005524">
    <property type="term" value="F:ATP binding"/>
    <property type="evidence" value="ECO:0007669"/>
    <property type="project" value="UniProtKB-KW"/>
</dbReference>
<accession>A0A0F6ABU1</accession>
<dbReference type="InterPro" id="IPR005670">
    <property type="entry name" value="PstB-like"/>
</dbReference>
<dbReference type="SMART" id="SM00382">
    <property type="entry name" value="AAA"/>
    <property type="match status" value="1"/>
</dbReference>
<keyword evidence="1" id="KW-0813">Transport</keyword>
<dbReference type="GO" id="GO:0016020">
    <property type="term" value="C:membrane"/>
    <property type="evidence" value="ECO:0007669"/>
    <property type="project" value="InterPro"/>
</dbReference>
<dbReference type="CDD" id="cd03260">
    <property type="entry name" value="ABC_PstB_phosphate_transporter"/>
    <property type="match status" value="1"/>
</dbReference>
<keyword evidence="4" id="KW-0067">ATP-binding</keyword>
<evidence type="ECO:0000313" key="7">
    <source>
        <dbReference type="Proteomes" id="UP000033434"/>
    </source>
</evidence>
<evidence type="ECO:0000313" key="6">
    <source>
        <dbReference type="EMBL" id="KKE83687.1"/>
    </source>
</evidence>
<evidence type="ECO:0000256" key="4">
    <source>
        <dbReference type="ARBA" id="ARBA00022840"/>
    </source>
</evidence>
<organism evidence="6 7">
    <name type="scientific">Pseudoalteromonas luteoviolacea S4054</name>
    <dbReference type="NCBI Taxonomy" id="1129367"/>
    <lineage>
        <taxon>Bacteria</taxon>
        <taxon>Pseudomonadati</taxon>
        <taxon>Pseudomonadota</taxon>
        <taxon>Gammaproteobacteria</taxon>
        <taxon>Alteromonadales</taxon>
        <taxon>Pseudoalteromonadaceae</taxon>
        <taxon>Pseudoalteromonas</taxon>
    </lineage>
</organism>
<dbReference type="GO" id="GO:0005315">
    <property type="term" value="F:phosphate transmembrane transporter activity"/>
    <property type="evidence" value="ECO:0007669"/>
    <property type="project" value="InterPro"/>
</dbReference>